<evidence type="ECO:0000313" key="1">
    <source>
        <dbReference type="EMBL" id="KAE8348426.1"/>
    </source>
</evidence>
<proteinExistence type="predicted"/>
<gene>
    <name evidence="1" type="ORF">BDV28DRAFT_91590</name>
</gene>
<dbReference type="Proteomes" id="UP000327118">
    <property type="component" value="Unassembled WGS sequence"/>
</dbReference>
<organism evidence="1 2">
    <name type="scientific">Aspergillus coremiiformis</name>
    <dbReference type="NCBI Taxonomy" id="138285"/>
    <lineage>
        <taxon>Eukaryota</taxon>
        <taxon>Fungi</taxon>
        <taxon>Dikarya</taxon>
        <taxon>Ascomycota</taxon>
        <taxon>Pezizomycotina</taxon>
        <taxon>Eurotiomycetes</taxon>
        <taxon>Eurotiomycetidae</taxon>
        <taxon>Eurotiales</taxon>
        <taxon>Aspergillaceae</taxon>
        <taxon>Aspergillus</taxon>
        <taxon>Aspergillus subgen. Circumdati</taxon>
    </lineage>
</organism>
<dbReference type="EMBL" id="ML739500">
    <property type="protein sequence ID" value="KAE8348426.1"/>
    <property type="molecule type" value="Genomic_DNA"/>
</dbReference>
<accession>A0A5N6YUV8</accession>
<keyword evidence="2" id="KW-1185">Reference proteome</keyword>
<evidence type="ECO:0000313" key="2">
    <source>
        <dbReference type="Proteomes" id="UP000327118"/>
    </source>
</evidence>
<protein>
    <submittedName>
        <fullName evidence="1">Uncharacterized protein</fullName>
    </submittedName>
</protein>
<reference evidence="2" key="1">
    <citation type="submission" date="2019-04" db="EMBL/GenBank/DDBJ databases">
        <title>Friends and foes A comparative genomics studyof 23 Aspergillus species from section Flavi.</title>
        <authorList>
            <consortium name="DOE Joint Genome Institute"/>
            <person name="Kjaerbolling I."/>
            <person name="Vesth T."/>
            <person name="Frisvad J.C."/>
            <person name="Nybo J.L."/>
            <person name="Theobald S."/>
            <person name="Kildgaard S."/>
            <person name="Isbrandt T."/>
            <person name="Kuo A."/>
            <person name="Sato A."/>
            <person name="Lyhne E.K."/>
            <person name="Kogle M.E."/>
            <person name="Wiebenga A."/>
            <person name="Kun R.S."/>
            <person name="Lubbers R.J."/>
            <person name="Makela M.R."/>
            <person name="Barry K."/>
            <person name="Chovatia M."/>
            <person name="Clum A."/>
            <person name="Daum C."/>
            <person name="Haridas S."/>
            <person name="He G."/>
            <person name="LaButti K."/>
            <person name="Lipzen A."/>
            <person name="Mondo S."/>
            <person name="Riley R."/>
            <person name="Salamov A."/>
            <person name="Simmons B.A."/>
            <person name="Magnuson J.K."/>
            <person name="Henrissat B."/>
            <person name="Mortensen U.H."/>
            <person name="Larsen T.O."/>
            <person name="Devries R.P."/>
            <person name="Grigoriev I.V."/>
            <person name="Machida M."/>
            <person name="Baker S.E."/>
            <person name="Andersen M.R."/>
        </authorList>
    </citation>
    <scope>NUCLEOTIDE SEQUENCE [LARGE SCALE GENOMIC DNA]</scope>
    <source>
        <strain evidence="2">CBS 553.77</strain>
    </source>
</reference>
<dbReference type="AlphaFoldDB" id="A0A5N6YUV8"/>
<sequence>MLAASPISVFGVVAPLQFPRDPCWVLTQHVSCVSSCGDLEDKSRDSDHYYLLLDTKKKNKQKNIKDETPNGGANTLVLLHMAKESVPHPPPWGNQIT</sequence>
<name>A0A5N6YUV8_9EURO</name>